<dbReference type="Gene3D" id="3.40.50.1980">
    <property type="entry name" value="Nitrogenase molybdenum iron protein domain"/>
    <property type="match status" value="2"/>
</dbReference>
<evidence type="ECO:0000259" key="3">
    <source>
        <dbReference type="PROSITE" id="PS50983"/>
    </source>
</evidence>
<gene>
    <name evidence="4" type="ORF">JW646_12245</name>
</gene>
<dbReference type="PANTHER" id="PTHR30535">
    <property type="entry name" value="VITAMIN B12-BINDING PROTEIN"/>
    <property type="match status" value="1"/>
</dbReference>
<feature type="chain" id="PRO_5043645976" evidence="2">
    <location>
        <begin position="24"/>
        <end position="342"/>
    </location>
</feature>
<dbReference type="PROSITE" id="PS51257">
    <property type="entry name" value="PROKAR_LIPOPROTEIN"/>
    <property type="match status" value="1"/>
</dbReference>
<dbReference type="Proteomes" id="UP001198983">
    <property type="component" value="Chromosome"/>
</dbReference>
<reference evidence="4 5" key="1">
    <citation type="journal article" date="2023" name="Int. J. Syst. Evol. Microbiol.">
        <title>Terrisporobacter hibernicus sp. nov., isolated from bovine faeces in Northern Ireland.</title>
        <authorList>
            <person name="Mitchell M."/>
            <person name="Nguyen S.V."/>
            <person name="Connor M."/>
            <person name="Fairley D.J."/>
            <person name="Donoghue O."/>
            <person name="Marshall H."/>
            <person name="Koolman L."/>
            <person name="McMullan G."/>
            <person name="Schaffer K.E."/>
            <person name="McGrath J.W."/>
            <person name="Fanning S."/>
        </authorList>
    </citation>
    <scope>NUCLEOTIDE SEQUENCE [LARGE SCALE GENOMIC DNA]</scope>
    <source>
        <strain evidence="4 5">MCA3</strain>
    </source>
</reference>
<name>A0AAX2ZDI1_9FIRM</name>
<proteinExistence type="inferred from homology"/>
<dbReference type="Gene3D" id="1.20.58.2180">
    <property type="match status" value="1"/>
</dbReference>
<dbReference type="PROSITE" id="PS50983">
    <property type="entry name" value="FE_B12_PBP"/>
    <property type="match status" value="1"/>
</dbReference>
<dbReference type="RefSeq" id="WP_228415311.1">
    <property type="nucleotide sequence ID" value="NZ_CP081135.1"/>
</dbReference>
<organism evidence="4 5">
    <name type="scientific">Terrisporobacter hibernicus</name>
    <dbReference type="NCBI Taxonomy" id="2813371"/>
    <lineage>
        <taxon>Bacteria</taxon>
        <taxon>Bacillati</taxon>
        <taxon>Bacillota</taxon>
        <taxon>Clostridia</taxon>
        <taxon>Peptostreptococcales</taxon>
        <taxon>Peptostreptococcaceae</taxon>
        <taxon>Terrisporobacter</taxon>
    </lineage>
</organism>
<dbReference type="EMBL" id="CP081135">
    <property type="protein sequence ID" value="UEL46415.1"/>
    <property type="molecule type" value="Genomic_DNA"/>
</dbReference>
<dbReference type="InterPro" id="IPR050902">
    <property type="entry name" value="ABC_Transporter_SBP"/>
</dbReference>
<keyword evidence="5" id="KW-1185">Reference proteome</keyword>
<dbReference type="SUPFAM" id="SSF53807">
    <property type="entry name" value="Helical backbone' metal receptor"/>
    <property type="match status" value="1"/>
</dbReference>
<feature type="domain" description="Fe/B12 periplasmic-binding" evidence="3">
    <location>
        <begin position="55"/>
        <end position="313"/>
    </location>
</feature>
<evidence type="ECO:0000313" key="4">
    <source>
        <dbReference type="EMBL" id="UEL46415.1"/>
    </source>
</evidence>
<accession>A0AAX2ZDI1</accession>
<dbReference type="AlphaFoldDB" id="A0AAX2ZDI1"/>
<evidence type="ECO:0000313" key="5">
    <source>
        <dbReference type="Proteomes" id="UP001198983"/>
    </source>
</evidence>
<dbReference type="InterPro" id="IPR002491">
    <property type="entry name" value="ABC_transptr_periplasmic_BD"/>
</dbReference>
<evidence type="ECO:0000256" key="1">
    <source>
        <dbReference type="ARBA" id="ARBA00008814"/>
    </source>
</evidence>
<dbReference type="Pfam" id="PF01497">
    <property type="entry name" value="Peripla_BP_2"/>
    <property type="match status" value="1"/>
</dbReference>
<feature type="signal peptide" evidence="2">
    <location>
        <begin position="1"/>
        <end position="23"/>
    </location>
</feature>
<sequence>MKIKKLISIILVVMMMTTMLVGCSNTNTQEKSQPKEVTITDHAGREVKVTGNYEKIVSGYYISTSMLVSLGLNDKLVGIESKAEKRPLYKLAAKELLELPKVGTAKDFDLEGCIALKPDLVILPKKLTEQAKTLSDAGITVIVINPENEKLLKESIEMVATATGTTEKAKKLLSYYDEQYAKLEKLTKDSKEKPSVYLAGTSDILTVASGKMYQNSVIEKAGGVNVAKDLTDDQWAKISYEQLLKYNPDMIVIIPEAEFTKEDVLKDPQFANLNAVKNKAVYEMPSDFEAWDSPVPSCVLGSMWLASIIDEEGYSFDDFKNDAASFYKEFYKVDIDKELVTK</sequence>
<dbReference type="PANTHER" id="PTHR30535:SF34">
    <property type="entry name" value="MOLYBDATE-BINDING PROTEIN MOLA"/>
    <property type="match status" value="1"/>
</dbReference>
<evidence type="ECO:0000256" key="2">
    <source>
        <dbReference type="SAM" id="SignalP"/>
    </source>
</evidence>
<protein>
    <submittedName>
        <fullName evidence="4">ABC transporter substrate-binding protein</fullName>
    </submittedName>
</protein>
<keyword evidence="2" id="KW-0732">Signal</keyword>
<comment type="similarity">
    <text evidence="1">Belongs to the bacterial solute-binding protein 8 family.</text>
</comment>
<dbReference type="KEGG" id="tem:JW646_12245"/>